<dbReference type="PROSITE" id="PS01124">
    <property type="entry name" value="HTH_ARAC_FAMILY_2"/>
    <property type="match status" value="1"/>
</dbReference>
<dbReference type="Gene3D" id="1.10.10.60">
    <property type="entry name" value="Homeodomain-like"/>
    <property type="match status" value="1"/>
</dbReference>
<feature type="domain" description="HTH araC/xylS-type" evidence="2">
    <location>
        <begin position="24"/>
        <end position="89"/>
    </location>
</feature>
<keyword evidence="4" id="KW-1185">Reference proteome</keyword>
<dbReference type="InterPro" id="IPR018060">
    <property type="entry name" value="HTH_AraC"/>
</dbReference>
<dbReference type="EMBL" id="JBEYBR010000014">
    <property type="protein sequence ID" value="MEU2121774.1"/>
    <property type="molecule type" value="Genomic_DNA"/>
</dbReference>
<protein>
    <submittedName>
        <fullName evidence="3">Helix-turn-helix domain-containing protein</fullName>
    </submittedName>
</protein>
<evidence type="ECO:0000313" key="4">
    <source>
        <dbReference type="Proteomes" id="UP001550535"/>
    </source>
</evidence>
<evidence type="ECO:0000313" key="3">
    <source>
        <dbReference type="EMBL" id="MEU2121774.1"/>
    </source>
</evidence>
<reference evidence="3 4" key="1">
    <citation type="submission" date="2024-06" db="EMBL/GenBank/DDBJ databases">
        <title>The Natural Products Discovery Center: Release of the First 8490 Sequenced Strains for Exploring Actinobacteria Biosynthetic Diversity.</title>
        <authorList>
            <person name="Kalkreuter E."/>
            <person name="Kautsar S.A."/>
            <person name="Yang D."/>
            <person name="Bader C.D."/>
            <person name="Teijaro C.N."/>
            <person name="Fluegel L."/>
            <person name="Davis C.M."/>
            <person name="Simpson J.R."/>
            <person name="Lauterbach L."/>
            <person name="Steele A.D."/>
            <person name="Gui C."/>
            <person name="Meng S."/>
            <person name="Li G."/>
            <person name="Viehrig K."/>
            <person name="Ye F."/>
            <person name="Su P."/>
            <person name="Kiefer A.F."/>
            <person name="Nichols A."/>
            <person name="Cepeda A.J."/>
            <person name="Yan W."/>
            <person name="Fan B."/>
            <person name="Jiang Y."/>
            <person name="Adhikari A."/>
            <person name="Zheng C.-J."/>
            <person name="Schuster L."/>
            <person name="Cowan T.M."/>
            <person name="Smanski M.J."/>
            <person name="Chevrette M.G."/>
            <person name="De Carvalho L.P.S."/>
            <person name="Shen B."/>
        </authorList>
    </citation>
    <scope>NUCLEOTIDE SEQUENCE [LARGE SCALE GENOMIC DNA]</scope>
    <source>
        <strain evidence="3 4">NPDC019434</strain>
    </source>
</reference>
<evidence type="ECO:0000256" key="1">
    <source>
        <dbReference type="SAM" id="MobiDB-lite"/>
    </source>
</evidence>
<comment type="caution">
    <text evidence="3">The sequence shown here is derived from an EMBL/GenBank/DDBJ whole genome shotgun (WGS) entry which is preliminary data.</text>
</comment>
<name>A0ABV2X7E5_9NOCA</name>
<feature type="compositionally biased region" description="Basic and acidic residues" evidence="1">
    <location>
        <begin position="86"/>
        <end position="96"/>
    </location>
</feature>
<feature type="region of interest" description="Disordered" evidence="1">
    <location>
        <begin position="81"/>
        <end position="108"/>
    </location>
</feature>
<dbReference type="RefSeq" id="WP_357990540.1">
    <property type="nucleotide sequence ID" value="NZ_JBEYBR010000014.1"/>
</dbReference>
<dbReference type="Proteomes" id="UP001550535">
    <property type="component" value="Unassembled WGS sequence"/>
</dbReference>
<dbReference type="SMART" id="SM00342">
    <property type="entry name" value="HTH_ARAC"/>
    <property type="match status" value="1"/>
</dbReference>
<gene>
    <name evidence="3" type="ORF">ABZ507_08045</name>
</gene>
<evidence type="ECO:0000259" key="2">
    <source>
        <dbReference type="PROSITE" id="PS01124"/>
    </source>
</evidence>
<accession>A0ABV2X7E5</accession>
<organism evidence="3 4">
    <name type="scientific">Nocardia niwae</name>
    <dbReference type="NCBI Taxonomy" id="626084"/>
    <lineage>
        <taxon>Bacteria</taxon>
        <taxon>Bacillati</taxon>
        <taxon>Actinomycetota</taxon>
        <taxon>Actinomycetes</taxon>
        <taxon>Mycobacteriales</taxon>
        <taxon>Nocardiaceae</taxon>
        <taxon>Nocardia</taxon>
    </lineage>
</organism>
<dbReference type="Pfam" id="PF12833">
    <property type="entry name" value="HTH_18"/>
    <property type="match status" value="1"/>
</dbReference>
<sequence>MRSGRSSTAPLFACSAGCGDTGPLRRHYATTPLGYLRRVRLERAHEELASAEHGDGRTVAACWGFGNPGRLAERYQEVCGRPPSRTLRDRPARSARIECGQDGLAQDQ</sequence>
<proteinExistence type="predicted"/>